<dbReference type="PANTHER" id="PTHR42994:SF2">
    <property type="entry name" value="PEPTIDASE"/>
    <property type="match status" value="1"/>
</dbReference>
<sequence>MKVFLDLIDLFCGLVTIPSESGEEGEFIDFIRRMIEEEFSASSQNDAFGNLILRIPGKHSLRSTPLLFGMHADTVSPGRGIVPVVENGVVRSDGTTILGADDKAGIAEFIIALRRARNRPPIELVLTREEERGLVGSRNLDYSLIKSKEGFVLDMDNPSSIVIGGPTKINLDISIQGKAAHAGMEPEKGISAIKAAAMAIALLPDGRVDAGTTCNIGTIIGGENRNSVPEKALLQVEVRSLDHEKAVGLEQRFRKTFQDAAASIGADANIVSTVSYRATTIAEDSGVVLAAASALRKAGLEPLCQAIVGGTDASIYNEHGIACVVLGMGARKEHTKEEHIFVAEMEQCVAIIETLLEDYAENPD</sequence>
<keyword evidence="4" id="KW-0645">Protease</keyword>
<dbReference type="InterPro" id="IPR011650">
    <property type="entry name" value="Peptidase_M20_dimer"/>
</dbReference>
<gene>
    <name evidence="4" type="primary">pepT_3</name>
    <name evidence="4" type="ORF">SDC9_05372</name>
</gene>
<evidence type="ECO:0000313" key="4">
    <source>
        <dbReference type="EMBL" id="MPL59816.1"/>
    </source>
</evidence>
<dbReference type="PANTHER" id="PTHR42994">
    <property type="entry name" value="PEPTIDASE T"/>
    <property type="match status" value="1"/>
</dbReference>
<evidence type="ECO:0000256" key="1">
    <source>
        <dbReference type="ARBA" id="ARBA00001947"/>
    </source>
</evidence>
<keyword evidence="4" id="KW-0378">Hydrolase</keyword>
<protein>
    <submittedName>
        <fullName evidence="4">Peptidase T</fullName>
        <ecNumber evidence="4">3.4.11.4</ecNumber>
    </submittedName>
</protein>
<dbReference type="EC" id="3.4.11.4" evidence="4"/>
<comment type="cofactor">
    <cofactor evidence="1">
        <name>Zn(2+)</name>
        <dbReference type="ChEBI" id="CHEBI:29105"/>
    </cofactor>
</comment>
<dbReference type="SUPFAM" id="SSF53187">
    <property type="entry name" value="Zn-dependent exopeptidases"/>
    <property type="match status" value="1"/>
</dbReference>
<organism evidence="4">
    <name type="scientific">bioreactor metagenome</name>
    <dbReference type="NCBI Taxonomy" id="1076179"/>
    <lineage>
        <taxon>unclassified sequences</taxon>
        <taxon>metagenomes</taxon>
        <taxon>ecological metagenomes</taxon>
    </lineage>
</organism>
<dbReference type="Gene3D" id="3.40.630.10">
    <property type="entry name" value="Zn peptidases"/>
    <property type="match status" value="1"/>
</dbReference>
<dbReference type="Pfam" id="PF01546">
    <property type="entry name" value="Peptidase_M20"/>
    <property type="match status" value="1"/>
</dbReference>
<dbReference type="AlphaFoldDB" id="A0A644SYR5"/>
<dbReference type="SUPFAM" id="SSF55031">
    <property type="entry name" value="Bacterial exopeptidase dimerisation domain"/>
    <property type="match status" value="1"/>
</dbReference>
<dbReference type="Pfam" id="PF07687">
    <property type="entry name" value="M20_dimer"/>
    <property type="match status" value="1"/>
</dbReference>
<dbReference type="EMBL" id="VSSQ01000010">
    <property type="protein sequence ID" value="MPL59816.1"/>
    <property type="molecule type" value="Genomic_DNA"/>
</dbReference>
<proteinExistence type="predicted"/>
<dbReference type="GO" id="GO:0045148">
    <property type="term" value="F:tripeptide aminopeptidase activity"/>
    <property type="evidence" value="ECO:0007669"/>
    <property type="project" value="UniProtKB-EC"/>
</dbReference>
<dbReference type="Gene3D" id="3.30.70.360">
    <property type="match status" value="1"/>
</dbReference>
<dbReference type="InterPro" id="IPR002933">
    <property type="entry name" value="Peptidase_M20"/>
</dbReference>
<dbReference type="InterPro" id="IPR036264">
    <property type="entry name" value="Bact_exopeptidase_dim_dom"/>
</dbReference>
<reference evidence="4" key="1">
    <citation type="submission" date="2019-08" db="EMBL/GenBank/DDBJ databases">
        <authorList>
            <person name="Kucharzyk K."/>
            <person name="Murdoch R.W."/>
            <person name="Higgins S."/>
            <person name="Loffler F."/>
        </authorList>
    </citation>
    <scope>NUCLEOTIDE SEQUENCE</scope>
</reference>
<feature type="domain" description="Peptidase M20 dimerisation" evidence="3">
    <location>
        <begin position="170"/>
        <end position="261"/>
    </location>
</feature>
<accession>A0A644SYR5</accession>
<comment type="caution">
    <text evidence="4">The sequence shown here is derived from an EMBL/GenBank/DDBJ whole genome shotgun (WGS) entry which is preliminary data.</text>
</comment>
<name>A0A644SYR5_9ZZZZ</name>
<keyword evidence="2" id="KW-0862">Zinc</keyword>
<evidence type="ECO:0000259" key="3">
    <source>
        <dbReference type="Pfam" id="PF07687"/>
    </source>
</evidence>
<evidence type="ECO:0000256" key="2">
    <source>
        <dbReference type="ARBA" id="ARBA00022833"/>
    </source>
</evidence>
<keyword evidence="4" id="KW-0031">Aminopeptidase</keyword>